<dbReference type="InterPro" id="IPR001841">
    <property type="entry name" value="Znf_RING"/>
</dbReference>
<feature type="domain" description="RWD" evidence="6">
    <location>
        <begin position="15"/>
        <end position="123"/>
    </location>
</feature>
<feature type="region of interest" description="Disordered" evidence="4">
    <location>
        <begin position="254"/>
        <end position="559"/>
    </location>
</feature>
<dbReference type="EMBL" id="LSMT01000169">
    <property type="protein sequence ID" value="PFX24697.1"/>
    <property type="molecule type" value="Genomic_DNA"/>
</dbReference>
<evidence type="ECO:0000256" key="2">
    <source>
        <dbReference type="ARBA" id="ARBA00022833"/>
    </source>
</evidence>
<dbReference type="GO" id="GO:0016567">
    <property type="term" value="P:protein ubiquitination"/>
    <property type="evidence" value="ECO:0007669"/>
    <property type="project" value="TreeGrafter"/>
</dbReference>
<dbReference type="InterPro" id="IPR039133">
    <property type="entry name" value="RNF25"/>
</dbReference>
<reference evidence="8" key="1">
    <citation type="journal article" date="2017" name="bioRxiv">
        <title>Comparative analysis of the genomes of Stylophora pistillata and Acropora digitifera provides evidence for extensive differences between species of corals.</title>
        <authorList>
            <person name="Voolstra C.R."/>
            <person name="Li Y."/>
            <person name="Liew Y.J."/>
            <person name="Baumgarten S."/>
            <person name="Zoccola D."/>
            <person name="Flot J.-F."/>
            <person name="Tambutte S."/>
            <person name="Allemand D."/>
            <person name="Aranda M."/>
        </authorList>
    </citation>
    <scope>NUCLEOTIDE SEQUENCE [LARGE SCALE GENOMIC DNA]</scope>
</reference>
<evidence type="ECO:0000313" key="7">
    <source>
        <dbReference type="EMBL" id="PFX24697.1"/>
    </source>
</evidence>
<evidence type="ECO:0000259" key="5">
    <source>
        <dbReference type="PROSITE" id="PS50089"/>
    </source>
</evidence>
<feature type="compositionally biased region" description="Basic and acidic residues" evidence="4">
    <location>
        <begin position="300"/>
        <end position="313"/>
    </location>
</feature>
<dbReference type="SUPFAM" id="SSF54495">
    <property type="entry name" value="UBC-like"/>
    <property type="match status" value="1"/>
</dbReference>
<dbReference type="Proteomes" id="UP000225706">
    <property type="component" value="Unassembled WGS sequence"/>
</dbReference>
<dbReference type="InterPro" id="IPR013083">
    <property type="entry name" value="Znf_RING/FYVE/PHD"/>
</dbReference>
<keyword evidence="2" id="KW-0862">Zinc</keyword>
<sequence length="559" mass="62967">MAADEDGDGIYSLEEEIELLSAIYIHELTVEREKERPTAVSVLLHPSTGDEEDKRFVCLTLLIHLPKKYLCELPSIHIKTPRGLSEAHVDSILANLRELAEGCLGRPMLYELIEYAKDSLTDNNMPSCACAICLCHFQDTHEFTKTECYHYFHSGCLARYIKFSLQLEKETEDDTKVECPMCRMEIAFNLDELEAFASDNVDEEFVYKPSEEIKKLQKEMTSLYEKQKRKGGVIDLDKERNRYLIDITSVRQEEAVHENEPCAGPETADKVNTSSAEFTQTNSPERGGVARETSQLDNVICKDRSEDKKEFLKHSGPTRTRQRSDRKTRNRLGEGKSDYYDRKRNEKKRQSTNNRPNTAGQRLNKKESVKPSENLEGDFALWSEDKSESSQTRLETEINPPVDNLESAVTDVSDKSRNIGSSQNFRGENSRSVRRGKGKVNRGRSSTASTHGTTEGGRVADTDRTSCGEEVGKLSEDAAPSESSKAIPEKKSLHKPVKENPSHKRKRTNNKDKVCKPPPGFENLKTDEGECVRSTNISEPPPGFEHLSTAPLPGGLDTQ</sequence>
<evidence type="ECO:0000256" key="3">
    <source>
        <dbReference type="PROSITE-ProRule" id="PRU00175"/>
    </source>
</evidence>
<dbReference type="CDD" id="cd23818">
    <property type="entry name" value="RWD_RNF25"/>
    <property type="match status" value="1"/>
</dbReference>
<accession>A0A2B4S7W6</accession>
<dbReference type="OrthoDB" id="432311at2759"/>
<feature type="compositionally biased region" description="Polar residues" evidence="4">
    <location>
        <begin position="418"/>
        <end position="427"/>
    </location>
</feature>
<dbReference type="AlphaFoldDB" id="A0A2B4S7W6"/>
<evidence type="ECO:0000313" key="8">
    <source>
        <dbReference type="Proteomes" id="UP000225706"/>
    </source>
</evidence>
<dbReference type="GO" id="GO:0061630">
    <property type="term" value="F:ubiquitin protein ligase activity"/>
    <property type="evidence" value="ECO:0007669"/>
    <property type="project" value="InterPro"/>
</dbReference>
<dbReference type="PROSITE" id="PS50908">
    <property type="entry name" value="RWD"/>
    <property type="match status" value="1"/>
</dbReference>
<dbReference type="Gene3D" id="3.30.40.10">
    <property type="entry name" value="Zinc/RING finger domain, C3HC4 (zinc finger)"/>
    <property type="match status" value="1"/>
</dbReference>
<dbReference type="Pfam" id="PF05773">
    <property type="entry name" value="RWD"/>
    <property type="match status" value="1"/>
</dbReference>
<keyword evidence="1 3" id="KW-0479">Metal-binding</keyword>
<keyword evidence="8" id="KW-1185">Reference proteome</keyword>
<dbReference type="SMART" id="SM00184">
    <property type="entry name" value="RING"/>
    <property type="match status" value="1"/>
</dbReference>
<dbReference type="PANTHER" id="PTHR13198">
    <property type="entry name" value="RING FINGER PROTEIN 25"/>
    <property type="match status" value="1"/>
</dbReference>
<dbReference type="PROSITE" id="PS50089">
    <property type="entry name" value="ZF_RING_2"/>
    <property type="match status" value="1"/>
</dbReference>
<dbReference type="PANTHER" id="PTHR13198:SF4">
    <property type="entry name" value="E3 UBIQUITIN-PROTEIN LIGASE RNF25"/>
    <property type="match status" value="1"/>
</dbReference>
<dbReference type="GO" id="GO:0008270">
    <property type="term" value="F:zinc ion binding"/>
    <property type="evidence" value="ECO:0007669"/>
    <property type="project" value="UniProtKB-KW"/>
</dbReference>
<dbReference type="Gene3D" id="3.10.110.10">
    <property type="entry name" value="Ubiquitin Conjugating Enzyme"/>
    <property type="match status" value="1"/>
</dbReference>
<evidence type="ECO:0000256" key="1">
    <source>
        <dbReference type="ARBA" id="ARBA00022771"/>
    </source>
</evidence>
<feature type="compositionally biased region" description="Basic and acidic residues" evidence="4">
    <location>
        <begin position="458"/>
        <end position="476"/>
    </location>
</feature>
<dbReference type="SMART" id="SM00591">
    <property type="entry name" value="RWD"/>
    <property type="match status" value="1"/>
</dbReference>
<feature type="compositionally biased region" description="Polar residues" evidence="4">
    <location>
        <begin position="270"/>
        <end position="284"/>
    </location>
</feature>
<feature type="compositionally biased region" description="Basic and acidic residues" evidence="4">
    <location>
        <begin position="487"/>
        <end position="502"/>
    </location>
</feature>
<protein>
    <submittedName>
        <fullName evidence="7">E3 ubiquitin-protein ligase RNF25</fullName>
    </submittedName>
</protein>
<gene>
    <name evidence="7" type="primary">RNF25</name>
    <name evidence="7" type="ORF">AWC38_SpisGene10675</name>
</gene>
<proteinExistence type="predicted"/>
<evidence type="ECO:0000259" key="6">
    <source>
        <dbReference type="PROSITE" id="PS50908"/>
    </source>
</evidence>
<feature type="compositionally biased region" description="Basic residues" evidence="4">
    <location>
        <begin position="432"/>
        <end position="442"/>
    </location>
</feature>
<evidence type="ECO:0000256" key="4">
    <source>
        <dbReference type="SAM" id="MobiDB-lite"/>
    </source>
</evidence>
<dbReference type="FunFam" id="3.10.110.10:FF:000052">
    <property type="entry name" value="Putative e3 ubiquitin-protein ligase rnf25"/>
    <property type="match status" value="1"/>
</dbReference>
<name>A0A2B4S7W6_STYPI</name>
<dbReference type="STRING" id="50429.A0A2B4S7W6"/>
<feature type="domain" description="RING-type" evidence="5">
    <location>
        <begin position="130"/>
        <end position="183"/>
    </location>
</feature>
<dbReference type="GO" id="GO:0005634">
    <property type="term" value="C:nucleus"/>
    <property type="evidence" value="ECO:0007669"/>
    <property type="project" value="TreeGrafter"/>
</dbReference>
<dbReference type="SUPFAM" id="SSF57850">
    <property type="entry name" value="RING/U-box"/>
    <property type="match status" value="1"/>
</dbReference>
<organism evidence="7 8">
    <name type="scientific">Stylophora pistillata</name>
    <name type="common">Smooth cauliflower coral</name>
    <dbReference type="NCBI Taxonomy" id="50429"/>
    <lineage>
        <taxon>Eukaryota</taxon>
        <taxon>Metazoa</taxon>
        <taxon>Cnidaria</taxon>
        <taxon>Anthozoa</taxon>
        <taxon>Hexacorallia</taxon>
        <taxon>Scleractinia</taxon>
        <taxon>Astrocoeniina</taxon>
        <taxon>Pocilloporidae</taxon>
        <taxon>Stylophora</taxon>
    </lineage>
</organism>
<dbReference type="InterPro" id="IPR006575">
    <property type="entry name" value="RWD_dom"/>
</dbReference>
<keyword evidence="1 3" id="KW-0863">Zinc-finger</keyword>
<feature type="compositionally biased region" description="Polar residues" evidence="4">
    <location>
        <begin position="351"/>
        <end position="361"/>
    </location>
</feature>
<comment type="caution">
    <text evidence="7">The sequence shown here is derived from an EMBL/GenBank/DDBJ whole genome shotgun (WGS) entry which is preliminary data.</text>
</comment>
<dbReference type="InterPro" id="IPR016135">
    <property type="entry name" value="UBQ-conjugating_enzyme/RWD"/>
</dbReference>
<feature type="compositionally biased region" description="Basic and acidic residues" evidence="4">
    <location>
        <begin position="322"/>
        <end position="344"/>
    </location>
</feature>